<evidence type="ECO:0000256" key="1">
    <source>
        <dbReference type="ARBA" id="ARBA00008668"/>
    </source>
</evidence>
<evidence type="ECO:0000313" key="4">
    <source>
        <dbReference type="Proteomes" id="UP000026962"/>
    </source>
</evidence>
<proteinExistence type="inferred from homology"/>
<evidence type="ECO:0000313" key="3">
    <source>
        <dbReference type="EnsemblPlants" id="OPUNC01G07520.1"/>
    </source>
</evidence>
<dbReference type="InterPro" id="IPR001087">
    <property type="entry name" value="GDSL"/>
</dbReference>
<dbReference type="Pfam" id="PF00657">
    <property type="entry name" value="Lipase_GDSL"/>
    <property type="match status" value="1"/>
</dbReference>
<accession>A0A0E0JFS0</accession>
<reference evidence="3" key="2">
    <citation type="submission" date="2018-05" db="EMBL/GenBank/DDBJ databases">
        <title>OpunRS2 (Oryza punctata Reference Sequence Version 2).</title>
        <authorList>
            <person name="Zhang J."/>
            <person name="Kudrna D."/>
            <person name="Lee S."/>
            <person name="Talag J."/>
            <person name="Welchert J."/>
            <person name="Wing R.A."/>
        </authorList>
    </citation>
    <scope>NUCLEOTIDE SEQUENCE [LARGE SCALE GENOMIC DNA]</scope>
</reference>
<protein>
    <submittedName>
        <fullName evidence="3">Uncharacterized protein</fullName>
    </submittedName>
</protein>
<organism evidence="3">
    <name type="scientific">Oryza punctata</name>
    <name type="common">Red rice</name>
    <dbReference type="NCBI Taxonomy" id="4537"/>
    <lineage>
        <taxon>Eukaryota</taxon>
        <taxon>Viridiplantae</taxon>
        <taxon>Streptophyta</taxon>
        <taxon>Embryophyta</taxon>
        <taxon>Tracheophyta</taxon>
        <taxon>Spermatophyta</taxon>
        <taxon>Magnoliopsida</taxon>
        <taxon>Liliopsida</taxon>
        <taxon>Poales</taxon>
        <taxon>Poaceae</taxon>
        <taxon>BOP clade</taxon>
        <taxon>Oryzoideae</taxon>
        <taxon>Oryzeae</taxon>
        <taxon>Oryzinae</taxon>
        <taxon>Oryza</taxon>
    </lineage>
</organism>
<dbReference type="STRING" id="4537.A0A0E0JFS0"/>
<name>A0A0E0JFS0_ORYPU</name>
<dbReference type="Gramene" id="OPUNC01G07520.1">
    <property type="protein sequence ID" value="OPUNC01G07520.1"/>
    <property type="gene ID" value="OPUNC01G07520"/>
</dbReference>
<sequence length="288" mass="31057">MLFVFPDKLAAAGAVSLCRSRWATACHAPPRRCTCCCCSRASEAAAAAVSACPSAAGHRRYHSIFNFGDFFADTSNKPVAYAWYSLPSNVMRPPYGETFGHPTGRSSDGRLILNFVAAVRAAGPGADGSFGGGANFAVSGATALDAGFFHDRDIPGAGSKFPLNTSLDVQLSNGSSRSSLCGTAQECSLFFVGEFGVNDYFLFLKKRSVRQAGKPDRFFDHQIDRHVGTETVTLGPVLDHPEHPVVTITWLLHLHAHQHHNPLRFRVTLLNMEQLADAEPAIAQVHQV</sequence>
<dbReference type="AlphaFoldDB" id="A0A0E0JFS0"/>
<comment type="similarity">
    <text evidence="1">Belongs to the 'GDSL' lipolytic enzyme family.</text>
</comment>
<dbReference type="HOGENOM" id="CLU_967674_0_0_1"/>
<dbReference type="Gene3D" id="3.40.50.1110">
    <property type="entry name" value="SGNH hydrolase"/>
    <property type="match status" value="1"/>
</dbReference>
<dbReference type="InterPro" id="IPR036514">
    <property type="entry name" value="SGNH_hydro_sf"/>
</dbReference>
<dbReference type="PANTHER" id="PTHR22835:SF620">
    <property type="entry name" value="OS01G0223000 PROTEIN"/>
    <property type="match status" value="1"/>
</dbReference>
<dbReference type="EnsemblPlants" id="OPUNC01G07520.1">
    <property type="protein sequence ID" value="OPUNC01G07520.1"/>
    <property type="gene ID" value="OPUNC01G07520"/>
</dbReference>
<keyword evidence="4" id="KW-1185">Reference proteome</keyword>
<reference evidence="3" key="1">
    <citation type="submission" date="2015-04" db="UniProtKB">
        <authorList>
            <consortium name="EnsemblPlants"/>
        </authorList>
    </citation>
    <scope>IDENTIFICATION</scope>
</reference>
<evidence type="ECO:0000256" key="2">
    <source>
        <dbReference type="ARBA" id="ARBA00023180"/>
    </source>
</evidence>
<keyword evidence="2" id="KW-0325">Glycoprotein</keyword>
<dbReference type="GO" id="GO:0016788">
    <property type="term" value="F:hydrolase activity, acting on ester bonds"/>
    <property type="evidence" value="ECO:0007669"/>
    <property type="project" value="InterPro"/>
</dbReference>
<dbReference type="Proteomes" id="UP000026962">
    <property type="component" value="Chromosome 1"/>
</dbReference>
<dbReference type="PANTHER" id="PTHR22835">
    <property type="entry name" value="ZINC FINGER FYVE DOMAIN CONTAINING PROTEIN"/>
    <property type="match status" value="1"/>
</dbReference>